<proteinExistence type="predicted"/>
<gene>
    <name evidence="2" type="ORF">JY500_14745</name>
</gene>
<dbReference type="Gene3D" id="2.40.160.50">
    <property type="entry name" value="membrane protein fhac: a member of the omp85/tpsb transporter family"/>
    <property type="match status" value="1"/>
</dbReference>
<evidence type="ECO:0000313" key="3">
    <source>
        <dbReference type="Proteomes" id="UP000663570"/>
    </source>
</evidence>
<dbReference type="Proteomes" id="UP000663570">
    <property type="component" value="Chromosome"/>
</dbReference>
<feature type="signal peptide" evidence="1">
    <location>
        <begin position="1"/>
        <end position="37"/>
    </location>
</feature>
<protein>
    <recommendedName>
        <fullName evidence="4">Glyceraldehyde-3-phosphate dehydrogenase</fullName>
    </recommendedName>
</protein>
<evidence type="ECO:0000313" key="2">
    <source>
        <dbReference type="EMBL" id="QSI75742.1"/>
    </source>
</evidence>
<feature type="chain" id="PRO_5046759056" description="Glyceraldehyde-3-phosphate dehydrogenase" evidence="1">
    <location>
        <begin position="38"/>
        <end position="389"/>
    </location>
</feature>
<dbReference type="RefSeq" id="WP_206253589.1">
    <property type="nucleotide sequence ID" value="NZ_CP071060.1"/>
</dbReference>
<evidence type="ECO:0008006" key="4">
    <source>
        <dbReference type="Google" id="ProtNLM"/>
    </source>
</evidence>
<organism evidence="2 3">
    <name type="scientific">Niveibacterium microcysteis</name>
    <dbReference type="NCBI Taxonomy" id="2811415"/>
    <lineage>
        <taxon>Bacteria</taxon>
        <taxon>Pseudomonadati</taxon>
        <taxon>Pseudomonadota</taxon>
        <taxon>Betaproteobacteria</taxon>
        <taxon>Rhodocyclales</taxon>
        <taxon>Rhodocyclaceae</taxon>
        <taxon>Niveibacterium</taxon>
    </lineage>
</organism>
<sequence>MDAHVPQRARLAGLMTALLVRGGTLLLLGLCAAAAFAAPEKFTDPEDGRFDTSEYLLDYKGLLPVPVIITEPAVGYGGGMVAAFFDQSVSEAAQKNLEESGRAAPPNISAIGGFKTENGTWGGFAGHMHTWQGDRIRYLGGVAKLDIRLDYYGLTGQARRYGVEGVGTVQQVLMRVADTPWLIGARYAYLDSTMSFERERPPELLPESTKARIGSAGLLVDYDTRDNFLSPNKGTYVEGEANFIRPALGASMSFDLYGLRAYHWLQLAPQWVLGLRGDYQHATDGVPFWGQPFVKLRGIPAARYQDRSTAVGELELRWALDERWWLVGFSGAGKAYGPRTEFSAAETAYAWGGGFRYLIARKLGLLAGLDVARGPEDSAFYIQVGSAWR</sequence>
<dbReference type="EMBL" id="CP071060">
    <property type="protein sequence ID" value="QSI75742.1"/>
    <property type="molecule type" value="Genomic_DNA"/>
</dbReference>
<evidence type="ECO:0000256" key="1">
    <source>
        <dbReference type="SAM" id="SignalP"/>
    </source>
</evidence>
<keyword evidence="3" id="KW-1185">Reference proteome</keyword>
<accession>A0ABX7M1U6</accession>
<keyword evidence="1" id="KW-0732">Signal</keyword>
<reference evidence="2 3" key="1">
    <citation type="submission" date="2021-02" db="EMBL/GenBank/DDBJ databases">
        <title>Niveibacterium changnyeongensis HC41.</title>
        <authorList>
            <person name="Kang M."/>
        </authorList>
    </citation>
    <scope>NUCLEOTIDE SEQUENCE [LARGE SCALE GENOMIC DNA]</scope>
    <source>
        <strain evidence="2 3">HC41</strain>
    </source>
</reference>
<name>A0ABX7M1U6_9RHOO</name>